<evidence type="ECO:0000313" key="3">
    <source>
        <dbReference type="Proteomes" id="UP000663836"/>
    </source>
</evidence>
<comment type="caution">
    <text evidence="2">The sequence shown here is derived from an EMBL/GenBank/DDBJ whole genome shotgun (WGS) entry which is preliminary data.</text>
</comment>
<dbReference type="Proteomes" id="UP000663864">
    <property type="component" value="Unassembled WGS sequence"/>
</dbReference>
<protein>
    <submittedName>
        <fullName evidence="2">Uncharacterized protein</fullName>
    </submittedName>
</protein>
<sequence length="141" mass="16538">MFMSNVDVGLDQEYLHPYPHPEQTKPVQEEFEQSLDEEVRVLIRKRILGDDWCTQNVVRVNYDKNQVSIRSPTRRLVIPYDKSIDYLTLDVKLINTITVPPRESYTIKAKIELFSANTVYFHSNADTKLKIIPTCYQSILF</sequence>
<name>A0A819MU92_9BILA</name>
<evidence type="ECO:0000313" key="2">
    <source>
        <dbReference type="EMBL" id="CAF3986274.1"/>
    </source>
</evidence>
<dbReference type="AlphaFoldDB" id="A0A819MU92"/>
<dbReference type="EMBL" id="CAJNOT010000523">
    <property type="protein sequence ID" value="CAF1010250.1"/>
    <property type="molecule type" value="Genomic_DNA"/>
</dbReference>
<reference evidence="2" key="1">
    <citation type="submission" date="2021-02" db="EMBL/GenBank/DDBJ databases">
        <authorList>
            <person name="Nowell W R."/>
        </authorList>
    </citation>
    <scope>NUCLEOTIDE SEQUENCE</scope>
</reference>
<gene>
    <name evidence="2" type="ORF">JBS370_LOCUS25463</name>
    <name evidence="1" type="ORF">ZHD862_LOCUS12998</name>
</gene>
<dbReference type="Proteomes" id="UP000663836">
    <property type="component" value="Unassembled WGS sequence"/>
</dbReference>
<accession>A0A819MU92</accession>
<dbReference type="EMBL" id="CAJOBD010004237">
    <property type="protein sequence ID" value="CAF3986274.1"/>
    <property type="molecule type" value="Genomic_DNA"/>
</dbReference>
<evidence type="ECO:0000313" key="1">
    <source>
        <dbReference type="EMBL" id="CAF1010250.1"/>
    </source>
</evidence>
<proteinExistence type="predicted"/>
<organism evidence="2 3">
    <name type="scientific">Rotaria sordida</name>
    <dbReference type="NCBI Taxonomy" id="392033"/>
    <lineage>
        <taxon>Eukaryota</taxon>
        <taxon>Metazoa</taxon>
        <taxon>Spiralia</taxon>
        <taxon>Gnathifera</taxon>
        <taxon>Rotifera</taxon>
        <taxon>Eurotatoria</taxon>
        <taxon>Bdelloidea</taxon>
        <taxon>Philodinida</taxon>
        <taxon>Philodinidae</taxon>
        <taxon>Rotaria</taxon>
    </lineage>
</organism>